<dbReference type="GO" id="GO:0003677">
    <property type="term" value="F:DNA binding"/>
    <property type="evidence" value="ECO:0007669"/>
    <property type="project" value="UniProtKB-KW"/>
</dbReference>
<dbReference type="InterPro" id="IPR001387">
    <property type="entry name" value="Cro/C1-type_HTH"/>
</dbReference>
<dbReference type="SMART" id="SM00530">
    <property type="entry name" value="HTH_XRE"/>
    <property type="match status" value="1"/>
</dbReference>
<gene>
    <name evidence="5" type="ORF">SAMEA2273876_05210</name>
</gene>
<name>A0A8G2A221_RAOPL</name>
<evidence type="ECO:0000313" key="6">
    <source>
        <dbReference type="Proteomes" id="UP000078124"/>
    </source>
</evidence>
<sequence length="164" mass="18591">MIFHVLTKHQQLLPKNHHMSTANAIVFVALRLTIKSMTKNDTSNNSQVAERLTYLMEQNHLSQSDMARIAGVSRSAANRWFSRGSISKDSAAKIAAATNTSLAWILTGEEAKNDGFTEDELALIEVYRELPPIERRNMLAAFQMRLQKLKDFYSDHVDPSTREK</sequence>
<dbReference type="Pfam" id="PF01381">
    <property type="entry name" value="HTH_3"/>
    <property type="match status" value="1"/>
</dbReference>
<reference evidence="5 6" key="1">
    <citation type="submission" date="2016-05" db="EMBL/GenBank/DDBJ databases">
        <authorList>
            <consortium name="Pathogen Informatics"/>
        </authorList>
    </citation>
    <scope>NUCLEOTIDE SEQUENCE [LARGE SCALE GENOMIC DNA]</scope>
    <source>
        <strain evidence="5 6">2880STDY5682802</strain>
    </source>
</reference>
<keyword evidence="3" id="KW-0804">Transcription</keyword>
<feature type="domain" description="HTH cro/C1-type" evidence="4">
    <location>
        <begin position="52"/>
        <end position="105"/>
    </location>
</feature>
<dbReference type="PANTHER" id="PTHR40661:SF3">
    <property type="entry name" value="FELS-1 PROPHAGE TRANSCRIPTIONAL REGULATOR"/>
    <property type="match status" value="1"/>
</dbReference>
<dbReference type="CDD" id="cd00093">
    <property type="entry name" value="HTH_XRE"/>
    <property type="match status" value="1"/>
</dbReference>
<dbReference type="PANTHER" id="PTHR40661">
    <property type="match status" value="1"/>
</dbReference>
<organism evidence="5 6">
    <name type="scientific">Raoultella planticola</name>
    <name type="common">Klebsiella planticola</name>
    <dbReference type="NCBI Taxonomy" id="575"/>
    <lineage>
        <taxon>Bacteria</taxon>
        <taxon>Pseudomonadati</taxon>
        <taxon>Pseudomonadota</taxon>
        <taxon>Gammaproteobacteria</taxon>
        <taxon>Enterobacterales</taxon>
        <taxon>Enterobacteriaceae</taxon>
        <taxon>Klebsiella/Raoultella group</taxon>
        <taxon>Raoultella</taxon>
    </lineage>
</organism>
<keyword evidence="2 5" id="KW-0238">DNA-binding</keyword>
<evidence type="ECO:0000256" key="1">
    <source>
        <dbReference type="ARBA" id="ARBA00023015"/>
    </source>
</evidence>
<evidence type="ECO:0000313" key="5">
    <source>
        <dbReference type="EMBL" id="SAQ12255.1"/>
    </source>
</evidence>
<dbReference type="InterPro" id="IPR010982">
    <property type="entry name" value="Lambda_DNA-bd_dom_sf"/>
</dbReference>
<dbReference type="EMBL" id="FLAC01000034">
    <property type="protein sequence ID" value="SAQ12255.1"/>
    <property type="molecule type" value="Genomic_DNA"/>
</dbReference>
<keyword evidence="1" id="KW-0805">Transcription regulation</keyword>
<dbReference type="PROSITE" id="PS50943">
    <property type="entry name" value="HTH_CROC1"/>
    <property type="match status" value="1"/>
</dbReference>
<dbReference type="AlphaFoldDB" id="A0A8G2A221"/>
<comment type="caution">
    <text evidence="5">The sequence shown here is derived from an EMBL/GenBank/DDBJ whole genome shotgun (WGS) entry which is preliminary data.</text>
</comment>
<proteinExistence type="predicted"/>
<evidence type="ECO:0000256" key="3">
    <source>
        <dbReference type="ARBA" id="ARBA00023163"/>
    </source>
</evidence>
<protein>
    <submittedName>
        <fullName evidence="5">DNA-binding protein</fullName>
    </submittedName>
</protein>
<dbReference type="Gene3D" id="1.10.260.40">
    <property type="entry name" value="lambda repressor-like DNA-binding domains"/>
    <property type="match status" value="1"/>
</dbReference>
<evidence type="ECO:0000256" key="2">
    <source>
        <dbReference type="ARBA" id="ARBA00023125"/>
    </source>
</evidence>
<dbReference type="SUPFAM" id="SSF47413">
    <property type="entry name" value="lambda repressor-like DNA-binding domains"/>
    <property type="match status" value="1"/>
</dbReference>
<dbReference type="Proteomes" id="UP000078124">
    <property type="component" value="Unassembled WGS sequence"/>
</dbReference>
<accession>A0A8G2A221</accession>
<evidence type="ECO:0000259" key="4">
    <source>
        <dbReference type="PROSITE" id="PS50943"/>
    </source>
</evidence>